<evidence type="ECO:0000313" key="3">
    <source>
        <dbReference type="EMBL" id="KXS19203.1"/>
    </source>
</evidence>
<evidence type="ECO:0000259" key="2">
    <source>
        <dbReference type="PROSITE" id="PS50011"/>
    </source>
</evidence>
<dbReference type="GO" id="GO:0004672">
    <property type="term" value="F:protein kinase activity"/>
    <property type="evidence" value="ECO:0007669"/>
    <property type="project" value="InterPro"/>
</dbReference>
<organism evidence="3 4">
    <name type="scientific">Gonapodya prolifera (strain JEL478)</name>
    <name type="common">Monoblepharis prolifera</name>
    <dbReference type="NCBI Taxonomy" id="1344416"/>
    <lineage>
        <taxon>Eukaryota</taxon>
        <taxon>Fungi</taxon>
        <taxon>Fungi incertae sedis</taxon>
        <taxon>Chytridiomycota</taxon>
        <taxon>Chytridiomycota incertae sedis</taxon>
        <taxon>Monoblepharidomycetes</taxon>
        <taxon>Monoblepharidales</taxon>
        <taxon>Gonapodyaceae</taxon>
        <taxon>Gonapodya</taxon>
    </lineage>
</organism>
<dbReference type="GO" id="GO:0005737">
    <property type="term" value="C:cytoplasm"/>
    <property type="evidence" value="ECO:0007669"/>
    <property type="project" value="TreeGrafter"/>
</dbReference>
<dbReference type="AlphaFoldDB" id="A0A139ARP2"/>
<dbReference type="Gene3D" id="3.30.200.20">
    <property type="entry name" value="Phosphorylase Kinase, domain 1"/>
    <property type="match status" value="1"/>
</dbReference>
<dbReference type="SUPFAM" id="SSF56112">
    <property type="entry name" value="Protein kinase-like (PK-like)"/>
    <property type="match status" value="1"/>
</dbReference>
<accession>A0A139ARP2</accession>
<reference evidence="3 4" key="1">
    <citation type="journal article" date="2015" name="Genome Biol. Evol.">
        <title>Phylogenomic analyses indicate that early fungi evolved digesting cell walls of algal ancestors of land plants.</title>
        <authorList>
            <person name="Chang Y."/>
            <person name="Wang S."/>
            <person name="Sekimoto S."/>
            <person name="Aerts A.L."/>
            <person name="Choi C."/>
            <person name="Clum A."/>
            <person name="LaButti K.M."/>
            <person name="Lindquist E.A."/>
            <person name="Yee Ngan C."/>
            <person name="Ohm R.A."/>
            <person name="Salamov A.A."/>
            <person name="Grigoriev I.V."/>
            <person name="Spatafora J.W."/>
            <person name="Berbee M.L."/>
        </authorList>
    </citation>
    <scope>NUCLEOTIDE SEQUENCE [LARGE SCALE GENOMIC DNA]</scope>
    <source>
        <strain evidence="3 4">JEL478</strain>
    </source>
</reference>
<dbReference type="PANTHER" id="PTHR12984:SF3">
    <property type="entry name" value="N-TERMINAL KINASE-LIKE PROTEIN"/>
    <property type="match status" value="1"/>
</dbReference>
<dbReference type="OrthoDB" id="447103at2759"/>
<dbReference type="InterPro" id="IPR051177">
    <property type="entry name" value="CIK-Related_Protein"/>
</dbReference>
<dbReference type="OMA" id="NDTSWAG"/>
<dbReference type="STRING" id="1344416.A0A139ARP2"/>
<feature type="domain" description="Protein kinase" evidence="2">
    <location>
        <begin position="1"/>
        <end position="321"/>
    </location>
</feature>
<dbReference type="GO" id="GO:0005524">
    <property type="term" value="F:ATP binding"/>
    <property type="evidence" value="ECO:0007669"/>
    <property type="project" value="InterPro"/>
</dbReference>
<protein>
    <submittedName>
        <fullName evidence="3">ARM repeat-containing protein</fullName>
    </submittedName>
</protein>
<dbReference type="PANTHER" id="PTHR12984">
    <property type="entry name" value="SCY1-RELATED S/T PROTEIN KINASE-LIKE"/>
    <property type="match status" value="1"/>
</dbReference>
<dbReference type="PROSITE" id="PS50011">
    <property type="entry name" value="PROTEIN_KINASE_DOM"/>
    <property type="match status" value="1"/>
</dbReference>
<proteinExistence type="predicted"/>
<dbReference type="GO" id="GO:0006409">
    <property type="term" value="P:tRNA export from nucleus"/>
    <property type="evidence" value="ECO:0007669"/>
    <property type="project" value="TreeGrafter"/>
</dbReference>
<dbReference type="PROSITE" id="PS50077">
    <property type="entry name" value="HEAT_REPEAT"/>
    <property type="match status" value="1"/>
</dbReference>
<dbReference type="SUPFAM" id="SSF48371">
    <property type="entry name" value="ARM repeat"/>
    <property type="match status" value="1"/>
</dbReference>
<sequence>MEFLKGAIQVLGAATGANTPYTRGALIASQPGNTLWTLYSGVRTADSLDVSIFFFDGQKAPERLPLAKNAFKRFRTLRHPSIVGYLDGTETPTSVEIVTEQVTPLSHVLRGLMSQNMTGGVTDAHSTIMWGLYKLAHLLKFLNQDGSIVHGNIRIDSIFVTKAGEWKLGGMEMASSMKEDNSALYSIMERLFNYEKYLPPEMRLRSPQPNMTKTVDSYAYGCLVHELYNGPGSLDHVGQTRDNIPSGLFPYVRSLVASDSKLRSSFDTFLTAGSAPGSFFDNELIKAANFLENITLKDQDERDAFVSHLDEVASELPDEFCRYKVLPELRHALEFGGAGPKVLGLVLKISSKLPKDEFEQTILRSIIKMFSSPDRQTRIALLDNLPHFIDSFDAKVLNDKVFPQIVLGFSDTIPFMREHTLKSMLLLIPKLNERTINNDLLRYLAKLQADEEAGIRTNTTVLLGKMSKHLSDATRKRVLIPAFVRSLRDPFPPARIAGLLAMAATSDFHDPPEVAVRALPAISPLLVDPDKQVRESAFRAMETLLEKLGRLSAEMVTKVLLYTSPFLTTDIHG</sequence>
<dbReference type="Gene3D" id="1.25.10.10">
    <property type="entry name" value="Leucine-rich Repeat Variant"/>
    <property type="match status" value="1"/>
</dbReference>
<evidence type="ECO:0000313" key="4">
    <source>
        <dbReference type="Proteomes" id="UP000070544"/>
    </source>
</evidence>
<dbReference type="InterPro" id="IPR011989">
    <property type="entry name" value="ARM-like"/>
</dbReference>
<dbReference type="InterPro" id="IPR011009">
    <property type="entry name" value="Kinase-like_dom_sf"/>
</dbReference>
<dbReference type="Proteomes" id="UP000070544">
    <property type="component" value="Unassembled WGS sequence"/>
</dbReference>
<dbReference type="InterPro" id="IPR000719">
    <property type="entry name" value="Prot_kinase_dom"/>
</dbReference>
<name>A0A139ARP2_GONPJ</name>
<dbReference type="EMBL" id="KQ965739">
    <property type="protein sequence ID" value="KXS19203.1"/>
    <property type="molecule type" value="Genomic_DNA"/>
</dbReference>
<dbReference type="InterPro" id="IPR016024">
    <property type="entry name" value="ARM-type_fold"/>
</dbReference>
<evidence type="ECO:0000256" key="1">
    <source>
        <dbReference type="PROSITE-ProRule" id="PRU00103"/>
    </source>
</evidence>
<dbReference type="Pfam" id="PF00069">
    <property type="entry name" value="Pkinase"/>
    <property type="match status" value="1"/>
</dbReference>
<dbReference type="InterPro" id="IPR021133">
    <property type="entry name" value="HEAT_type_2"/>
</dbReference>
<keyword evidence="4" id="KW-1185">Reference proteome</keyword>
<dbReference type="Gene3D" id="1.10.510.10">
    <property type="entry name" value="Transferase(Phosphotransferase) domain 1"/>
    <property type="match status" value="1"/>
</dbReference>
<feature type="repeat" description="HEAT" evidence="1">
    <location>
        <begin position="518"/>
        <end position="554"/>
    </location>
</feature>
<gene>
    <name evidence="3" type="ORF">M427DRAFT_95374</name>
</gene>